<dbReference type="SUPFAM" id="SSF46689">
    <property type="entry name" value="Homeodomain-like"/>
    <property type="match status" value="1"/>
</dbReference>
<dbReference type="InterPro" id="IPR049445">
    <property type="entry name" value="TetR_SbtR-like_C"/>
</dbReference>
<keyword evidence="7" id="KW-1185">Reference proteome</keyword>
<dbReference type="InterPro" id="IPR001647">
    <property type="entry name" value="HTH_TetR"/>
</dbReference>
<dbReference type="PRINTS" id="PR00455">
    <property type="entry name" value="HTHTETR"/>
</dbReference>
<name>A0ABN6CQ00_9ACTN</name>
<dbReference type="Pfam" id="PF21597">
    <property type="entry name" value="TetR_C_43"/>
    <property type="match status" value="1"/>
</dbReference>
<dbReference type="InterPro" id="IPR009057">
    <property type="entry name" value="Homeodomain-like_sf"/>
</dbReference>
<keyword evidence="2 4" id="KW-0238">DNA-binding</keyword>
<proteinExistence type="predicted"/>
<dbReference type="EMBL" id="AP023356">
    <property type="protein sequence ID" value="BCJ47290.1"/>
    <property type="molecule type" value="Genomic_DNA"/>
</dbReference>
<protein>
    <submittedName>
        <fullName evidence="6">TetR family transcriptional regulator</fullName>
    </submittedName>
</protein>
<evidence type="ECO:0000256" key="2">
    <source>
        <dbReference type="ARBA" id="ARBA00023125"/>
    </source>
</evidence>
<dbReference type="Pfam" id="PF00440">
    <property type="entry name" value="TetR_N"/>
    <property type="match status" value="1"/>
</dbReference>
<keyword evidence="1" id="KW-0805">Transcription regulation</keyword>
<dbReference type="PROSITE" id="PS50977">
    <property type="entry name" value="HTH_TETR_2"/>
    <property type="match status" value="1"/>
</dbReference>
<dbReference type="InterPro" id="IPR050109">
    <property type="entry name" value="HTH-type_TetR-like_transc_reg"/>
</dbReference>
<evidence type="ECO:0000313" key="6">
    <source>
        <dbReference type="EMBL" id="BCJ47290.1"/>
    </source>
</evidence>
<feature type="domain" description="HTH tetR-type" evidence="5">
    <location>
        <begin position="14"/>
        <end position="73"/>
    </location>
</feature>
<gene>
    <name evidence="6" type="ORF">Aiant_79470</name>
</gene>
<dbReference type="InterPro" id="IPR036271">
    <property type="entry name" value="Tet_transcr_reg_TetR-rel_C_sf"/>
</dbReference>
<accession>A0ABN6CQ00</accession>
<dbReference type="Proteomes" id="UP000676967">
    <property type="component" value="Chromosome"/>
</dbReference>
<dbReference type="Gene3D" id="1.10.357.10">
    <property type="entry name" value="Tetracycline Repressor, domain 2"/>
    <property type="match status" value="1"/>
</dbReference>
<evidence type="ECO:0000259" key="5">
    <source>
        <dbReference type="PROSITE" id="PS50977"/>
    </source>
</evidence>
<sequence>MTDGAPVSGRADARRNRDKVLAAARAALAGGGESLAMGAVARAAGVGVGTLYRHFPTREALVEAVYDAELEDVTGSAATLLEQSPPDVALRAWLDRYAMFLATKRGMMDTLRSTFAAGRIGPQTRERVAAALGAILDSGARAGTLRADVDPDDVTTMLHGIFLTAGGDPERTGRMLSLLADALRAR</sequence>
<evidence type="ECO:0000256" key="1">
    <source>
        <dbReference type="ARBA" id="ARBA00023015"/>
    </source>
</evidence>
<organism evidence="6 7">
    <name type="scientific">Actinoplanes ianthinogenes</name>
    <dbReference type="NCBI Taxonomy" id="122358"/>
    <lineage>
        <taxon>Bacteria</taxon>
        <taxon>Bacillati</taxon>
        <taxon>Actinomycetota</taxon>
        <taxon>Actinomycetes</taxon>
        <taxon>Micromonosporales</taxon>
        <taxon>Micromonosporaceae</taxon>
        <taxon>Actinoplanes</taxon>
    </lineage>
</organism>
<evidence type="ECO:0000256" key="4">
    <source>
        <dbReference type="PROSITE-ProRule" id="PRU00335"/>
    </source>
</evidence>
<keyword evidence="3" id="KW-0804">Transcription</keyword>
<reference evidence="6 7" key="1">
    <citation type="submission" date="2020-08" db="EMBL/GenBank/DDBJ databases">
        <title>Whole genome shotgun sequence of Actinoplanes ianthinogenes NBRC 13996.</title>
        <authorList>
            <person name="Komaki H."/>
            <person name="Tamura T."/>
        </authorList>
    </citation>
    <scope>NUCLEOTIDE SEQUENCE [LARGE SCALE GENOMIC DNA]</scope>
    <source>
        <strain evidence="6 7">NBRC 13996</strain>
    </source>
</reference>
<dbReference type="PANTHER" id="PTHR30055:SF234">
    <property type="entry name" value="HTH-TYPE TRANSCRIPTIONAL REGULATOR BETI"/>
    <property type="match status" value="1"/>
</dbReference>
<dbReference type="PANTHER" id="PTHR30055">
    <property type="entry name" value="HTH-TYPE TRANSCRIPTIONAL REGULATOR RUTR"/>
    <property type="match status" value="1"/>
</dbReference>
<evidence type="ECO:0000313" key="7">
    <source>
        <dbReference type="Proteomes" id="UP000676967"/>
    </source>
</evidence>
<feature type="DNA-binding region" description="H-T-H motif" evidence="4">
    <location>
        <begin position="36"/>
        <end position="55"/>
    </location>
</feature>
<dbReference type="SUPFAM" id="SSF48498">
    <property type="entry name" value="Tetracyclin repressor-like, C-terminal domain"/>
    <property type="match status" value="1"/>
</dbReference>
<evidence type="ECO:0000256" key="3">
    <source>
        <dbReference type="ARBA" id="ARBA00023163"/>
    </source>
</evidence>